<dbReference type="EMBL" id="UINC01020205">
    <property type="protein sequence ID" value="SVA85054.1"/>
    <property type="molecule type" value="Genomic_DNA"/>
</dbReference>
<reference evidence="5" key="1">
    <citation type="submission" date="2018-05" db="EMBL/GenBank/DDBJ databases">
        <authorList>
            <person name="Lanie J.A."/>
            <person name="Ng W.-L."/>
            <person name="Kazmierczak K.M."/>
            <person name="Andrzejewski T.M."/>
            <person name="Davidsen T.M."/>
            <person name="Wayne K.J."/>
            <person name="Tettelin H."/>
            <person name="Glass J.I."/>
            <person name="Rusch D."/>
            <person name="Podicherti R."/>
            <person name="Tsui H.-C.T."/>
            <person name="Winkler M.E."/>
        </authorList>
    </citation>
    <scope>NUCLEOTIDE SEQUENCE</scope>
</reference>
<evidence type="ECO:0000256" key="2">
    <source>
        <dbReference type="ARBA" id="ARBA00023125"/>
    </source>
</evidence>
<evidence type="ECO:0000313" key="5">
    <source>
        <dbReference type="EMBL" id="SVA85054.1"/>
    </source>
</evidence>
<protein>
    <recommendedName>
        <fullName evidence="4">HTH marR-type domain-containing protein</fullName>
    </recommendedName>
</protein>
<dbReference type="SMART" id="SM00347">
    <property type="entry name" value="HTH_MARR"/>
    <property type="match status" value="1"/>
</dbReference>
<dbReference type="GO" id="GO:0003700">
    <property type="term" value="F:DNA-binding transcription factor activity"/>
    <property type="evidence" value="ECO:0007669"/>
    <property type="project" value="InterPro"/>
</dbReference>
<evidence type="ECO:0000259" key="4">
    <source>
        <dbReference type="PROSITE" id="PS50995"/>
    </source>
</evidence>
<dbReference type="InterPro" id="IPR000835">
    <property type="entry name" value="HTH_MarR-typ"/>
</dbReference>
<evidence type="ECO:0000256" key="1">
    <source>
        <dbReference type="ARBA" id="ARBA00023015"/>
    </source>
</evidence>
<keyword evidence="1" id="KW-0805">Transcription regulation</keyword>
<dbReference type="PRINTS" id="PR00598">
    <property type="entry name" value="HTHMARR"/>
</dbReference>
<proteinExistence type="predicted"/>
<dbReference type="SUPFAM" id="SSF46785">
    <property type="entry name" value="Winged helix' DNA-binding domain"/>
    <property type="match status" value="1"/>
</dbReference>
<dbReference type="GO" id="GO:0003677">
    <property type="term" value="F:DNA binding"/>
    <property type="evidence" value="ECO:0007669"/>
    <property type="project" value="UniProtKB-KW"/>
</dbReference>
<dbReference type="Pfam" id="PF01047">
    <property type="entry name" value="MarR"/>
    <property type="match status" value="1"/>
</dbReference>
<name>A0A381Z7C4_9ZZZZ</name>
<dbReference type="PANTHER" id="PTHR42756">
    <property type="entry name" value="TRANSCRIPTIONAL REGULATOR, MARR"/>
    <property type="match status" value="1"/>
</dbReference>
<dbReference type="AlphaFoldDB" id="A0A381Z7C4"/>
<keyword evidence="3" id="KW-0804">Transcription</keyword>
<dbReference type="PROSITE" id="PS50995">
    <property type="entry name" value="HTH_MARR_2"/>
    <property type="match status" value="1"/>
</dbReference>
<dbReference type="InterPro" id="IPR036390">
    <property type="entry name" value="WH_DNA-bd_sf"/>
</dbReference>
<accession>A0A381Z7C4</accession>
<evidence type="ECO:0000256" key="3">
    <source>
        <dbReference type="ARBA" id="ARBA00023163"/>
    </source>
</evidence>
<dbReference type="PANTHER" id="PTHR42756:SF1">
    <property type="entry name" value="TRANSCRIPTIONAL REPRESSOR OF EMRAB OPERON"/>
    <property type="match status" value="1"/>
</dbReference>
<sequence>MNYGELLSSFLVDLQSLFRKNITIVGTTFPQLLAISVIPDNGIEMSTLSDRLGIDNSTCTRLVAGMEGNGWVERRPYERDRRIIQVFLTVVGDQLQADLEIQLDKLGSTIEQDIDPLDRNEIIENISSLHWTLSKLIMKNNKIV</sequence>
<keyword evidence="2" id="KW-0238">DNA-binding</keyword>
<dbReference type="InterPro" id="IPR036388">
    <property type="entry name" value="WH-like_DNA-bd_sf"/>
</dbReference>
<gene>
    <name evidence="5" type="ORF">METZ01_LOCUS137908</name>
</gene>
<feature type="domain" description="HTH marR-type" evidence="4">
    <location>
        <begin position="1"/>
        <end position="138"/>
    </location>
</feature>
<organism evidence="5">
    <name type="scientific">marine metagenome</name>
    <dbReference type="NCBI Taxonomy" id="408172"/>
    <lineage>
        <taxon>unclassified sequences</taxon>
        <taxon>metagenomes</taxon>
        <taxon>ecological metagenomes</taxon>
    </lineage>
</organism>
<dbReference type="Gene3D" id="1.10.10.10">
    <property type="entry name" value="Winged helix-like DNA-binding domain superfamily/Winged helix DNA-binding domain"/>
    <property type="match status" value="1"/>
</dbReference>